<dbReference type="SUPFAM" id="SSF50814">
    <property type="entry name" value="Lipocalins"/>
    <property type="match status" value="1"/>
</dbReference>
<protein>
    <submittedName>
        <fullName evidence="1">DUF1934 domain-containing protein</fullName>
    </submittedName>
</protein>
<dbReference type="EMBL" id="JBBPCC010000016">
    <property type="protein sequence ID" value="MEK8130798.1"/>
    <property type="molecule type" value="Genomic_DNA"/>
</dbReference>
<keyword evidence="2" id="KW-1185">Reference proteome</keyword>
<dbReference type="Proteomes" id="UP001469365">
    <property type="component" value="Unassembled WGS sequence"/>
</dbReference>
<reference evidence="1 2" key="1">
    <citation type="submission" date="2024-04" db="EMBL/GenBank/DDBJ databases">
        <title>draft genome sequnece of Paenibacillus filicis.</title>
        <authorList>
            <person name="Kim D.-U."/>
        </authorList>
    </citation>
    <scope>NUCLEOTIDE SEQUENCE [LARGE SCALE GENOMIC DNA]</scope>
    <source>
        <strain evidence="1 2">KACC14197</strain>
    </source>
</reference>
<evidence type="ECO:0000313" key="1">
    <source>
        <dbReference type="EMBL" id="MEK8130798.1"/>
    </source>
</evidence>
<dbReference type="InterPro" id="IPR012674">
    <property type="entry name" value="Calycin"/>
</dbReference>
<accession>A0ABU9DSS9</accession>
<comment type="caution">
    <text evidence="1">The sequence shown here is derived from an EMBL/GenBank/DDBJ whole genome shotgun (WGS) entry which is preliminary data.</text>
</comment>
<dbReference type="RefSeq" id="WP_341417932.1">
    <property type="nucleotide sequence ID" value="NZ_JBBPCC010000016.1"/>
</dbReference>
<dbReference type="Gene3D" id="2.40.128.20">
    <property type="match status" value="1"/>
</dbReference>
<gene>
    <name evidence="1" type="ORF">WMW72_23095</name>
</gene>
<dbReference type="InterPro" id="IPR015231">
    <property type="entry name" value="DUF1934"/>
</dbReference>
<evidence type="ECO:0000313" key="2">
    <source>
        <dbReference type="Proteomes" id="UP001469365"/>
    </source>
</evidence>
<name>A0ABU9DSS9_9BACL</name>
<proteinExistence type="predicted"/>
<dbReference type="Pfam" id="PF09148">
    <property type="entry name" value="DUF1934"/>
    <property type="match status" value="1"/>
</dbReference>
<organism evidence="1 2">
    <name type="scientific">Paenibacillus filicis</name>
    <dbReference type="NCBI Taxonomy" id="669464"/>
    <lineage>
        <taxon>Bacteria</taxon>
        <taxon>Bacillati</taxon>
        <taxon>Bacillota</taxon>
        <taxon>Bacilli</taxon>
        <taxon>Bacillales</taxon>
        <taxon>Paenibacillaceae</taxon>
        <taxon>Paenibacillus</taxon>
    </lineage>
</organism>
<sequence>MNERQESGTGPDKTEVRIRLLSSADGQQMDREMPGVLIEKGSWLYLRYEEPEEAQMGRTTTTVRLHPEEVRIIRHGDVSFEQTFAAGRKHVGYMDTPHGRMELETLTQSVELKRPAAGRALPLEASWCYELTAMGEAAGGFEVRLQVTAGT</sequence>